<dbReference type="EMBL" id="JBHUHF010000001">
    <property type="protein sequence ID" value="MFD2026051.1"/>
    <property type="molecule type" value="Genomic_DNA"/>
</dbReference>
<evidence type="ECO:0000259" key="5">
    <source>
        <dbReference type="Pfam" id="PF07940"/>
    </source>
</evidence>
<sequence length="937" mass="102085">MSTHDLLEHACAVAKRQAFGARFEPRADDRAVTDQLMAGKVEFPPHPVATIGFPVDWDQDPFGQRNWRAQLHMLRWLDPARRLAAQGDATAMVFWESVVTDWITKNPPRTDKSSYAWADMIDGVRVHALLVGLPYVSDQSGLLEALDVHGQWLADPANLGHDNHALHQHAALAMVGSALRKDAWLDLAVRRIDEYVVDGYDEHGVNAEAAPGYWLLNYRWLRDVGHRLELAGRQSSAIAAALTRIPQTIVHATRPDGMIEEIGDTAPRQRLVAGEADELTYVATEGAEGSPPTETAVLYGRGYAFGRSGWGETARQPAEESFYSLRFGRADATHGHQDGGGLTYFAGGKPVLVDAGKYAYVRDEGRVYALGRLGHNIVHIRGKKYDKSTSVELVASRLTDSFDYFHVRDLGYPGVTLDRRVVYSRQSEALLVLDSVRAADDVVAEARWHLHEDSRATVAGRGRVDVRNAGSPAAILWGGSAPEIQLVTGGTDPMDGWRSPVWGQMVPTTVVKAVRRGSRFRFVTAIFAGASTRTRLESGEARDGAQSFVIEANGIVEQIWVGADGVSIERLGTSGHPSVSSPVEDRAEVDGDTVAEFEQQNSVVRTSLHGSDPPSAGALTALVRRLESGWDYGATAAIVDAAERWPEAKSDAWSGDTRSRAGLWGDPADGDLGGAELHCYPSLAHRYALTAEDSRHLVELGPLALPFHVHRTMSSRDLVVSLHGALNRATTRLPRFERLRSLRALQTNVVAFADPTLDLDPASSLSWYLGTRSVDLHVKIAEVIRTVAEQIGAERIVLTGTSGGGFAALQVGAHLPVSAVVAASPQTDILRYHPRFSARAISGVFGSETGLRDGDRPRVSVLDRYRQCDASPMINYLINSGDGHHVKYHGEPFWALMRERFPDRLSVHRLSLGKGHVAPSPEILNAAITAALKGLSE</sequence>
<dbReference type="SUPFAM" id="SSF48230">
    <property type="entry name" value="Chondroitin AC/alginate lyase"/>
    <property type="match status" value="1"/>
</dbReference>
<gene>
    <name evidence="7" type="ORF">ACFSL2_11085</name>
</gene>
<evidence type="ECO:0000313" key="7">
    <source>
        <dbReference type="EMBL" id="MFD2026051.1"/>
    </source>
</evidence>
<dbReference type="RefSeq" id="WP_377197916.1">
    <property type="nucleotide sequence ID" value="NZ_JBHUHF010000001.1"/>
</dbReference>
<evidence type="ECO:0000259" key="6">
    <source>
        <dbReference type="Pfam" id="PF16889"/>
    </source>
</evidence>
<evidence type="ECO:0000256" key="3">
    <source>
        <dbReference type="ARBA" id="ARBA00022764"/>
    </source>
</evidence>
<evidence type="ECO:0000256" key="1">
    <source>
        <dbReference type="ARBA" id="ARBA00004418"/>
    </source>
</evidence>
<comment type="subcellular location">
    <subcellularLocation>
        <location evidence="1">Periplasm</location>
    </subcellularLocation>
</comment>
<evidence type="ECO:0000256" key="2">
    <source>
        <dbReference type="ARBA" id="ARBA00022729"/>
    </source>
</evidence>
<dbReference type="Proteomes" id="UP001597338">
    <property type="component" value="Unassembled WGS sequence"/>
</dbReference>
<evidence type="ECO:0000256" key="4">
    <source>
        <dbReference type="ARBA" id="ARBA00023239"/>
    </source>
</evidence>
<dbReference type="Gene3D" id="3.40.50.1820">
    <property type="entry name" value="alpha/beta hydrolase"/>
    <property type="match status" value="1"/>
</dbReference>
<dbReference type="InterPro" id="IPR012480">
    <property type="entry name" value="Hepar_II_III_C"/>
</dbReference>
<feature type="domain" description="Heparinase II/III-like C-terminal" evidence="5">
    <location>
        <begin position="332"/>
        <end position="509"/>
    </location>
</feature>
<keyword evidence="2" id="KW-0732">Signal</keyword>
<keyword evidence="3" id="KW-0574">Periplasm</keyword>
<dbReference type="InterPro" id="IPR031680">
    <property type="entry name" value="Hepar_II_III_N"/>
</dbReference>
<organism evidence="7 8">
    <name type="scientific">Promicromonospora aerolata</name>
    <dbReference type="NCBI Taxonomy" id="195749"/>
    <lineage>
        <taxon>Bacteria</taxon>
        <taxon>Bacillati</taxon>
        <taxon>Actinomycetota</taxon>
        <taxon>Actinomycetes</taxon>
        <taxon>Micrococcales</taxon>
        <taxon>Promicromonosporaceae</taxon>
        <taxon>Promicromonospora</taxon>
    </lineage>
</organism>
<feature type="domain" description="Heparin-sulfate lyase N-terminal" evidence="6">
    <location>
        <begin position="42"/>
        <end position="216"/>
    </location>
</feature>
<dbReference type="PANTHER" id="PTHR39210">
    <property type="entry name" value="HEPARIN-SULFATE LYASE"/>
    <property type="match status" value="1"/>
</dbReference>
<name>A0ABW4V898_9MICO</name>
<dbReference type="Pfam" id="PF07940">
    <property type="entry name" value="Hepar_II_III_C"/>
    <property type="match status" value="1"/>
</dbReference>
<proteinExistence type="predicted"/>
<accession>A0ABW4V898</accession>
<dbReference type="Pfam" id="PF16889">
    <property type="entry name" value="Hepar_II_III_N"/>
    <property type="match status" value="1"/>
</dbReference>
<dbReference type="PANTHER" id="PTHR39210:SF1">
    <property type="entry name" value="HEPARIN-SULFATE LYASE"/>
    <property type="match status" value="1"/>
</dbReference>
<reference evidence="8" key="1">
    <citation type="journal article" date="2019" name="Int. J. Syst. Evol. Microbiol.">
        <title>The Global Catalogue of Microorganisms (GCM) 10K type strain sequencing project: providing services to taxonomists for standard genome sequencing and annotation.</title>
        <authorList>
            <consortium name="The Broad Institute Genomics Platform"/>
            <consortium name="The Broad Institute Genome Sequencing Center for Infectious Disease"/>
            <person name="Wu L."/>
            <person name="Ma J."/>
        </authorList>
    </citation>
    <scope>NUCLEOTIDE SEQUENCE [LARGE SCALE GENOMIC DNA]</scope>
    <source>
        <strain evidence="8">CCM 7043</strain>
    </source>
</reference>
<comment type="caution">
    <text evidence="7">The sequence shown here is derived from an EMBL/GenBank/DDBJ whole genome shotgun (WGS) entry which is preliminary data.</text>
</comment>
<keyword evidence="4" id="KW-0456">Lyase</keyword>
<dbReference type="Gene3D" id="1.50.10.100">
    <property type="entry name" value="Chondroitin AC/alginate lyase"/>
    <property type="match status" value="1"/>
</dbReference>
<keyword evidence="8" id="KW-1185">Reference proteome</keyword>
<dbReference type="InterPro" id="IPR008929">
    <property type="entry name" value="Chondroitin_lyas"/>
</dbReference>
<dbReference type="SUPFAM" id="SSF53474">
    <property type="entry name" value="alpha/beta-Hydrolases"/>
    <property type="match status" value="1"/>
</dbReference>
<dbReference type="Gene3D" id="2.70.98.70">
    <property type="match status" value="1"/>
</dbReference>
<protein>
    <submittedName>
        <fullName evidence="7">Heparinase II/III family protein</fullName>
    </submittedName>
</protein>
<evidence type="ECO:0000313" key="8">
    <source>
        <dbReference type="Proteomes" id="UP001597338"/>
    </source>
</evidence>
<dbReference type="InterPro" id="IPR029058">
    <property type="entry name" value="AB_hydrolase_fold"/>
</dbReference>